<dbReference type="Pfam" id="PF08332">
    <property type="entry name" value="CaMKII_AD"/>
    <property type="match status" value="1"/>
</dbReference>
<feature type="domain" description="Calcium/calmodulin-dependent protein kinase II association-domain" evidence="2">
    <location>
        <begin position="36"/>
        <end position="157"/>
    </location>
</feature>
<gene>
    <name evidence="3" type="ORF">FRE64_06305</name>
</gene>
<feature type="signal peptide" evidence="1">
    <location>
        <begin position="1"/>
        <end position="25"/>
    </location>
</feature>
<dbReference type="InterPro" id="IPR013543">
    <property type="entry name" value="Ca/CaM-dep_prot_kinase-assoc"/>
</dbReference>
<proteinExistence type="predicted"/>
<accession>A0A5B8NMR9</accession>
<evidence type="ECO:0000256" key="1">
    <source>
        <dbReference type="SAM" id="SignalP"/>
    </source>
</evidence>
<protein>
    <submittedName>
        <fullName evidence="3">SgcJ/EcaC family oxidoreductase</fullName>
    </submittedName>
</protein>
<sequence length="158" mass="17615">MAKNALLSTLSASLLLSLTPLPSYSSESPECAEASEDDIAALFDRWNDSLATLDPDQVVDNYSPDAVLLPTLSDETRDTPDLIRDYFVDFVAQEPQGVIDERNIKIGCNAAYDAGVYTFTLVDEEGNETEETARYSFVYSYHDGEWLIEHHHSSLMPE</sequence>
<evidence type="ECO:0000313" key="3">
    <source>
        <dbReference type="EMBL" id="QDZ39575.1"/>
    </source>
</evidence>
<reference evidence="3" key="1">
    <citation type="submission" date="2019-08" db="EMBL/GenBank/DDBJ databases">
        <title>Carotenoids and Carotenoid Binding Proteins in the Halophilic Cyanobacterium Euhalothece sp. ZM00.</title>
        <authorList>
            <person name="Cho S.M."/>
            <person name="Song J.Y."/>
            <person name="Park Y.-I."/>
        </authorList>
    </citation>
    <scope>NUCLEOTIDE SEQUENCE [LARGE SCALE GENOMIC DNA]</scope>
    <source>
        <strain evidence="3">Z-M001</strain>
    </source>
</reference>
<dbReference type="InterPro" id="IPR032710">
    <property type="entry name" value="NTF2-like_dom_sf"/>
</dbReference>
<dbReference type="PIRSF" id="PIRSF028470">
    <property type="entry name" value="UCP028470"/>
    <property type="match status" value="1"/>
</dbReference>
<dbReference type="AlphaFoldDB" id="A0A5B8NMR9"/>
<feature type="chain" id="PRO_5022775874" evidence="1">
    <location>
        <begin position="26"/>
        <end position="158"/>
    </location>
</feature>
<dbReference type="OrthoDB" id="953853at2"/>
<name>A0A5B8NMR9_9CHRO</name>
<organism evidence="3 4">
    <name type="scientific">Euhalothece natronophila Z-M001</name>
    <dbReference type="NCBI Taxonomy" id="522448"/>
    <lineage>
        <taxon>Bacteria</taxon>
        <taxon>Bacillati</taxon>
        <taxon>Cyanobacteriota</taxon>
        <taxon>Cyanophyceae</taxon>
        <taxon>Oscillatoriophycideae</taxon>
        <taxon>Chroococcales</taxon>
        <taxon>Halothecacae</taxon>
        <taxon>Halothece cluster</taxon>
        <taxon>Euhalothece</taxon>
    </lineage>
</organism>
<dbReference type="EMBL" id="CP042326">
    <property type="protein sequence ID" value="QDZ39575.1"/>
    <property type="molecule type" value="Genomic_DNA"/>
</dbReference>
<dbReference type="GO" id="GO:0004683">
    <property type="term" value="F:calcium/calmodulin-dependent protein kinase activity"/>
    <property type="evidence" value="ECO:0007669"/>
    <property type="project" value="InterPro"/>
</dbReference>
<evidence type="ECO:0000259" key="2">
    <source>
        <dbReference type="Pfam" id="PF08332"/>
    </source>
</evidence>
<dbReference type="InterPro" id="IPR011944">
    <property type="entry name" value="Steroid_delta5-4_isomerase"/>
</dbReference>
<dbReference type="InterPro" id="IPR016887">
    <property type="entry name" value="UCP028470_steroid_isom-rel"/>
</dbReference>
<keyword evidence="1" id="KW-0732">Signal</keyword>
<dbReference type="RefSeq" id="WP_146295175.1">
    <property type="nucleotide sequence ID" value="NZ_CP042326.1"/>
</dbReference>
<dbReference type="GO" id="GO:0005516">
    <property type="term" value="F:calmodulin binding"/>
    <property type="evidence" value="ECO:0007669"/>
    <property type="project" value="InterPro"/>
</dbReference>
<dbReference type="SUPFAM" id="SSF54427">
    <property type="entry name" value="NTF2-like"/>
    <property type="match status" value="1"/>
</dbReference>
<dbReference type="KEGG" id="enn:FRE64_06305"/>
<evidence type="ECO:0000313" key="4">
    <source>
        <dbReference type="Proteomes" id="UP000318453"/>
    </source>
</evidence>
<dbReference type="Gene3D" id="3.10.450.50">
    <property type="match status" value="1"/>
</dbReference>
<dbReference type="NCBIfam" id="TIGR02246">
    <property type="entry name" value="SgcJ/EcaC family oxidoreductase"/>
    <property type="match status" value="1"/>
</dbReference>
<keyword evidence="4" id="KW-1185">Reference proteome</keyword>
<dbReference type="Proteomes" id="UP000318453">
    <property type="component" value="Chromosome"/>
</dbReference>